<name>A0A9N8WE28_9GLOM</name>
<proteinExistence type="predicted"/>
<comment type="caution">
    <text evidence="3">The sequence shown here is derived from an EMBL/GenBank/DDBJ whole genome shotgun (WGS) entry which is preliminary data.</text>
</comment>
<evidence type="ECO:0000313" key="4">
    <source>
        <dbReference type="Proteomes" id="UP000789342"/>
    </source>
</evidence>
<dbReference type="Gene3D" id="3.80.10.10">
    <property type="entry name" value="Ribonuclease Inhibitor"/>
    <property type="match status" value="1"/>
</dbReference>
<reference evidence="3" key="1">
    <citation type="submission" date="2021-06" db="EMBL/GenBank/DDBJ databases">
        <authorList>
            <person name="Kallberg Y."/>
            <person name="Tangrot J."/>
            <person name="Rosling A."/>
        </authorList>
    </citation>
    <scope>NUCLEOTIDE SEQUENCE</scope>
    <source>
        <strain evidence="3">CL551</strain>
    </source>
</reference>
<dbReference type="PANTHER" id="PTHR48051:SF1">
    <property type="entry name" value="RAS SUPPRESSOR PROTEIN 1"/>
    <property type="match status" value="1"/>
</dbReference>
<dbReference type="InterPro" id="IPR050216">
    <property type="entry name" value="LRR_domain-containing"/>
</dbReference>
<dbReference type="EMBL" id="CAJVPV010000957">
    <property type="protein sequence ID" value="CAG8481181.1"/>
    <property type="molecule type" value="Genomic_DNA"/>
</dbReference>
<dbReference type="Proteomes" id="UP000789342">
    <property type="component" value="Unassembled WGS sequence"/>
</dbReference>
<dbReference type="OrthoDB" id="1394818at2759"/>
<organism evidence="3 4">
    <name type="scientific">Acaulospora morrowiae</name>
    <dbReference type="NCBI Taxonomy" id="94023"/>
    <lineage>
        <taxon>Eukaryota</taxon>
        <taxon>Fungi</taxon>
        <taxon>Fungi incertae sedis</taxon>
        <taxon>Mucoromycota</taxon>
        <taxon>Glomeromycotina</taxon>
        <taxon>Glomeromycetes</taxon>
        <taxon>Diversisporales</taxon>
        <taxon>Acaulosporaceae</taxon>
        <taxon>Acaulospora</taxon>
    </lineage>
</organism>
<gene>
    <name evidence="3" type="ORF">AMORRO_LOCUS2314</name>
</gene>
<dbReference type="InterPro" id="IPR003591">
    <property type="entry name" value="Leu-rich_rpt_typical-subtyp"/>
</dbReference>
<evidence type="ECO:0000256" key="1">
    <source>
        <dbReference type="ARBA" id="ARBA00022614"/>
    </source>
</evidence>
<dbReference type="SMART" id="SM00369">
    <property type="entry name" value="LRR_TYP"/>
    <property type="match status" value="3"/>
</dbReference>
<dbReference type="PANTHER" id="PTHR48051">
    <property type="match status" value="1"/>
</dbReference>
<evidence type="ECO:0000256" key="2">
    <source>
        <dbReference type="ARBA" id="ARBA00022737"/>
    </source>
</evidence>
<evidence type="ECO:0000313" key="3">
    <source>
        <dbReference type="EMBL" id="CAG8481181.1"/>
    </source>
</evidence>
<keyword evidence="4" id="KW-1185">Reference proteome</keyword>
<dbReference type="InterPro" id="IPR001611">
    <property type="entry name" value="Leu-rich_rpt"/>
</dbReference>
<keyword evidence="2" id="KW-0677">Repeat</keyword>
<dbReference type="PROSITE" id="PS51450">
    <property type="entry name" value="LRR"/>
    <property type="match status" value="2"/>
</dbReference>
<accession>A0A9N8WE28</accession>
<dbReference type="SMART" id="SM00364">
    <property type="entry name" value="LRR_BAC"/>
    <property type="match status" value="3"/>
</dbReference>
<dbReference type="Pfam" id="PF13855">
    <property type="entry name" value="LRR_8"/>
    <property type="match status" value="1"/>
</dbReference>
<protein>
    <submittedName>
        <fullName evidence="3">14690_t:CDS:1</fullName>
    </submittedName>
</protein>
<dbReference type="AlphaFoldDB" id="A0A9N8WE28"/>
<keyword evidence="1" id="KW-0433">Leucine-rich repeat</keyword>
<dbReference type="SUPFAM" id="SSF52058">
    <property type="entry name" value="L domain-like"/>
    <property type="match status" value="1"/>
</dbReference>
<dbReference type="GO" id="GO:0005737">
    <property type="term" value="C:cytoplasm"/>
    <property type="evidence" value="ECO:0007669"/>
    <property type="project" value="TreeGrafter"/>
</dbReference>
<sequence>MEFLQGIEHCHILHGNELKKLEHTIVLWNINTGSKIGGYTTTHYLSPVIDERDRDKTEQQSHKTITRSFPSKNEARLIDLNISKIIVLPSAIPHLATLRRLYLQYNKLSSIPDSLFHLTSLEELHLQCNQLTILPPHIGHLTSLRELFIHSNRIREIPSQIRECKKCDFLNLGDNQLTYLPAELVKMEKLSALRVKGNPFVLGKEGNGLTKSNGANENVSKTVMSLIDMCAQVVGNTILDQGRHFFCCKNKQTLCKQKKNCIFNFLPKNILDRVVSSNDCAPRAVCSCCDTPLFHSSINYQTIDEICGQKVPILYQLCSYTCKNIITKGYSLKKLLCDNYCPNK</sequence>
<dbReference type="InterPro" id="IPR032675">
    <property type="entry name" value="LRR_dom_sf"/>
</dbReference>